<gene>
    <name evidence="9" type="ORF">GWR21_04150</name>
</gene>
<evidence type="ECO:0000256" key="7">
    <source>
        <dbReference type="SAM" id="Phobius"/>
    </source>
</evidence>
<dbReference type="GO" id="GO:0004721">
    <property type="term" value="F:phosphoprotein phosphatase activity"/>
    <property type="evidence" value="ECO:0007669"/>
    <property type="project" value="TreeGrafter"/>
</dbReference>
<evidence type="ECO:0000256" key="6">
    <source>
        <dbReference type="ARBA" id="ARBA00023012"/>
    </source>
</evidence>
<feature type="transmembrane region" description="Helical" evidence="7">
    <location>
        <begin position="7"/>
        <end position="28"/>
    </location>
</feature>
<evidence type="ECO:0000259" key="8">
    <source>
        <dbReference type="PROSITE" id="PS50109"/>
    </source>
</evidence>
<dbReference type="PROSITE" id="PS50109">
    <property type="entry name" value="HIS_KIN"/>
    <property type="match status" value="1"/>
</dbReference>
<dbReference type="SMART" id="SM00387">
    <property type="entry name" value="HATPase_c"/>
    <property type="match status" value="1"/>
</dbReference>
<dbReference type="Proteomes" id="UP000476411">
    <property type="component" value="Chromosome"/>
</dbReference>
<sequence length="450" mass="51304">MRRKLKFTFFISAMTALLIVLFQTYWVYNSFKVSRRNFTTSAKHALQRSISLYQLGQSEMPTSLKYRDPTLTFFLRTIPNRDSIAFDTPKVIKPFHAEFLTVKIDEYNISEVNALLGRLISQQLRRPVNADSLNLIYKEELRKENIEVPFHIIVVDSSSIIRQHDIAVPIKFHRSPVVIVRAIPINFSLALWKENIIPAVISLILILLSAGSLFVMGSMILRQMRLNTFKDEFINNITHELRTPITILKSSADALKSFGVSSDPERLARYININVTILDKLDKDIDRILEVSKYEHGILHAQRKVVNLTALSREIANRFDLQAPDSISIRNTLPNGEANTDCLIIDTILSNLIDNAIKYSPGDIRIDLGFAPIADGWKLRIRDNGKGIEQFHLPFIFDKFYRAQSVNVHDVKGYGLGLSYVKLLVSALHGNISVRSQVNKGTTFTIHFHD</sequence>
<keyword evidence="7" id="KW-0472">Membrane</keyword>
<evidence type="ECO:0000256" key="5">
    <source>
        <dbReference type="ARBA" id="ARBA00022777"/>
    </source>
</evidence>
<dbReference type="SUPFAM" id="SSF47384">
    <property type="entry name" value="Homodimeric domain of signal transducing histidine kinase"/>
    <property type="match status" value="1"/>
</dbReference>
<evidence type="ECO:0000256" key="3">
    <source>
        <dbReference type="ARBA" id="ARBA00022553"/>
    </source>
</evidence>
<organism evidence="9 10">
    <name type="scientific">Chitinophaga agri</name>
    <dbReference type="NCBI Taxonomy" id="2703787"/>
    <lineage>
        <taxon>Bacteria</taxon>
        <taxon>Pseudomonadati</taxon>
        <taxon>Bacteroidota</taxon>
        <taxon>Chitinophagia</taxon>
        <taxon>Chitinophagales</taxon>
        <taxon>Chitinophagaceae</taxon>
        <taxon>Chitinophaga</taxon>
    </lineage>
</organism>
<evidence type="ECO:0000256" key="2">
    <source>
        <dbReference type="ARBA" id="ARBA00012438"/>
    </source>
</evidence>
<dbReference type="GO" id="GO:0016036">
    <property type="term" value="P:cellular response to phosphate starvation"/>
    <property type="evidence" value="ECO:0007669"/>
    <property type="project" value="TreeGrafter"/>
</dbReference>
<keyword evidence="7" id="KW-0812">Transmembrane</keyword>
<comment type="catalytic activity">
    <reaction evidence="1">
        <text>ATP + protein L-histidine = ADP + protein N-phospho-L-histidine.</text>
        <dbReference type="EC" id="2.7.13.3"/>
    </reaction>
</comment>
<protein>
    <recommendedName>
        <fullName evidence="2">histidine kinase</fullName>
        <ecNumber evidence="2">2.7.13.3</ecNumber>
    </recommendedName>
</protein>
<keyword evidence="6" id="KW-0902">Two-component regulatory system</keyword>
<dbReference type="InterPro" id="IPR005467">
    <property type="entry name" value="His_kinase_dom"/>
</dbReference>
<evidence type="ECO:0000313" key="9">
    <source>
        <dbReference type="EMBL" id="QHS58823.1"/>
    </source>
</evidence>
<dbReference type="EMBL" id="CP048113">
    <property type="protein sequence ID" value="QHS58823.1"/>
    <property type="molecule type" value="Genomic_DNA"/>
</dbReference>
<dbReference type="InterPro" id="IPR003661">
    <property type="entry name" value="HisK_dim/P_dom"/>
</dbReference>
<dbReference type="CDD" id="cd00075">
    <property type="entry name" value="HATPase"/>
    <property type="match status" value="1"/>
</dbReference>
<dbReference type="PANTHER" id="PTHR45453">
    <property type="entry name" value="PHOSPHATE REGULON SENSOR PROTEIN PHOR"/>
    <property type="match status" value="1"/>
</dbReference>
<dbReference type="SMART" id="SM00388">
    <property type="entry name" value="HisKA"/>
    <property type="match status" value="1"/>
</dbReference>
<dbReference type="GO" id="GO:0000155">
    <property type="term" value="F:phosphorelay sensor kinase activity"/>
    <property type="evidence" value="ECO:0007669"/>
    <property type="project" value="InterPro"/>
</dbReference>
<evidence type="ECO:0000256" key="1">
    <source>
        <dbReference type="ARBA" id="ARBA00000085"/>
    </source>
</evidence>
<keyword evidence="10" id="KW-1185">Reference proteome</keyword>
<dbReference type="InterPro" id="IPR004358">
    <property type="entry name" value="Sig_transdc_His_kin-like_C"/>
</dbReference>
<dbReference type="Gene3D" id="1.10.287.130">
    <property type="match status" value="1"/>
</dbReference>
<dbReference type="PRINTS" id="PR00344">
    <property type="entry name" value="BCTRLSENSOR"/>
</dbReference>
<dbReference type="InterPro" id="IPR036097">
    <property type="entry name" value="HisK_dim/P_sf"/>
</dbReference>
<dbReference type="KEGG" id="chih:GWR21_04150"/>
<feature type="transmembrane region" description="Helical" evidence="7">
    <location>
        <begin position="196"/>
        <end position="221"/>
    </location>
</feature>
<dbReference type="InterPro" id="IPR036890">
    <property type="entry name" value="HATPase_C_sf"/>
</dbReference>
<accession>A0A6B9ZE61</accession>
<dbReference type="SUPFAM" id="SSF55874">
    <property type="entry name" value="ATPase domain of HSP90 chaperone/DNA topoisomerase II/histidine kinase"/>
    <property type="match status" value="1"/>
</dbReference>
<dbReference type="Pfam" id="PF02518">
    <property type="entry name" value="HATPase_c"/>
    <property type="match status" value="1"/>
</dbReference>
<dbReference type="InterPro" id="IPR050351">
    <property type="entry name" value="BphY/WalK/GraS-like"/>
</dbReference>
<dbReference type="PANTHER" id="PTHR45453:SF1">
    <property type="entry name" value="PHOSPHATE REGULON SENSOR PROTEIN PHOR"/>
    <property type="match status" value="1"/>
</dbReference>
<dbReference type="AlphaFoldDB" id="A0A6B9ZE61"/>
<feature type="domain" description="Histidine kinase" evidence="8">
    <location>
        <begin position="236"/>
        <end position="450"/>
    </location>
</feature>
<dbReference type="GO" id="GO:0005886">
    <property type="term" value="C:plasma membrane"/>
    <property type="evidence" value="ECO:0007669"/>
    <property type="project" value="TreeGrafter"/>
</dbReference>
<dbReference type="EC" id="2.7.13.3" evidence="2"/>
<keyword evidence="3" id="KW-0597">Phosphoprotein</keyword>
<reference evidence="9 10" key="1">
    <citation type="submission" date="2020-01" db="EMBL/GenBank/DDBJ databases">
        <title>Complete genome sequence of Chitinophaga sp. H33E-04 isolated from quinoa roots.</title>
        <authorList>
            <person name="Weon H.-Y."/>
            <person name="Lee S.A."/>
        </authorList>
    </citation>
    <scope>NUCLEOTIDE SEQUENCE [LARGE SCALE GENOMIC DNA]</scope>
    <source>
        <strain evidence="9 10">H33E-04</strain>
    </source>
</reference>
<dbReference type="Pfam" id="PF00512">
    <property type="entry name" value="HisKA"/>
    <property type="match status" value="1"/>
</dbReference>
<keyword evidence="4" id="KW-0808">Transferase</keyword>
<name>A0A6B9ZE61_9BACT</name>
<evidence type="ECO:0000313" key="10">
    <source>
        <dbReference type="Proteomes" id="UP000476411"/>
    </source>
</evidence>
<dbReference type="CDD" id="cd00082">
    <property type="entry name" value="HisKA"/>
    <property type="match status" value="1"/>
</dbReference>
<proteinExistence type="predicted"/>
<keyword evidence="7" id="KW-1133">Transmembrane helix</keyword>
<keyword evidence="5 9" id="KW-0418">Kinase</keyword>
<dbReference type="RefSeq" id="WP_162330526.1">
    <property type="nucleotide sequence ID" value="NZ_CP048113.1"/>
</dbReference>
<evidence type="ECO:0000256" key="4">
    <source>
        <dbReference type="ARBA" id="ARBA00022679"/>
    </source>
</evidence>
<dbReference type="InterPro" id="IPR003594">
    <property type="entry name" value="HATPase_dom"/>
</dbReference>
<dbReference type="Gene3D" id="3.30.565.10">
    <property type="entry name" value="Histidine kinase-like ATPase, C-terminal domain"/>
    <property type="match status" value="1"/>
</dbReference>